<dbReference type="Proteomes" id="UP000298468">
    <property type="component" value="Unassembled WGS sequence"/>
</dbReference>
<dbReference type="GO" id="GO:0004553">
    <property type="term" value="F:hydrolase activity, hydrolyzing O-glycosyl compounds"/>
    <property type="evidence" value="ECO:0007669"/>
    <property type="project" value="InterPro"/>
</dbReference>
<dbReference type="InterPro" id="IPR032311">
    <property type="entry name" value="DUF4982"/>
</dbReference>
<comment type="caution">
    <text evidence="9">The sequence shown here is derived from an EMBL/GenBank/DDBJ whole genome shotgun (WGS) entry which is preliminary data.</text>
</comment>
<feature type="domain" description="DUF4982" evidence="6">
    <location>
        <begin position="624"/>
        <end position="681"/>
    </location>
</feature>
<dbReference type="OrthoDB" id="9762066at2"/>
<dbReference type="InterPro" id="IPR008979">
    <property type="entry name" value="Galactose-bd-like_sf"/>
</dbReference>
<dbReference type="SUPFAM" id="SSF49303">
    <property type="entry name" value="beta-Galactosidase/glucuronidase domain"/>
    <property type="match status" value="1"/>
</dbReference>
<dbReference type="Gene3D" id="2.60.120.260">
    <property type="entry name" value="Galactose-binding domain-like"/>
    <property type="match status" value="1"/>
</dbReference>
<dbReference type="Pfam" id="PF02836">
    <property type="entry name" value="Glyco_hydro_2_C"/>
    <property type="match status" value="1"/>
</dbReference>
<evidence type="ECO:0000259" key="5">
    <source>
        <dbReference type="Pfam" id="PF02836"/>
    </source>
</evidence>
<evidence type="ECO:0000256" key="3">
    <source>
        <dbReference type="ARBA" id="ARBA00023295"/>
    </source>
</evidence>
<evidence type="ECO:0000259" key="7">
    <source>
        <dbReference type="Pfam" id="PF18565"/>
    </source>
</evidence>
<dbReference type="AlphaFoldDB" id="A0A4R9BI09"/>
<gene>
    <name evidence="9" type="ORF">E3T61_21065</name>
</gene>
<keyword evidence="2 9" id="KW-0378">Hydrolase</keyword>
<dbReference type="SUPFAM" id="SSF51445">
    <property type="entry name" value="(Trans)glycosidases"/>
    <property type="match status" value="1"/>
</dbReference>
<evidence type="ECO:0000256" key="1">
    <source>
        <dbReference type="ARBA" id="ARBA00007401"/>
    </source>
</evidence>
<accession>A0A4R9BI09</accession>
<dbReference type="Pfam" id="PF18565">
    <property type="entry name" value="Glyco_hydro2_C5"/>
    <property type="match status" value="1"/>
</dbReference>
<proteinExistence type="inferred from homology"/>
<dbReference type="GO" id="GO:0005975">
    <property type="term" value="P:carbohydrate metabolic process"/>
    <property type="evidence" value="ECO:0007669"/>
    <property type="project" value="InterPro"/>
</dbReference>
<sequence>MKAIDFNSGWSWRHFPAAPTDEVEPLTSVVLPHDAMLSEPRSPEASGGQNTGWFAGRDYEYVKSFYADTDFEDKVAILQFEGVYRKAEVWVNGQQVAYRPNGYTDFLVDITSALRIGQANEIVVIARNADQPNSRWYSGAGIYRPVTMWLGERQHILLGGIVVRTVSIDPPTVDVIVRSSGGGAVTINITDETSGTSLHRESGMSDGETRFRVELPTASLWNPGSPALYRCAAELAVDGRTDQADSTFGIRTLEWNERGFLVNGERIILQGACVHHDNGILGARAYADAEERKVRLLQENGYNAIRSAHNPCSDALLDACDRLGILVVDEYIDHWYTHKTRFDLAETFDEWWEQDLKDMVRKDRNHPSVIMYSIGNEVGETAEARGIDLADQMTRFLHALDDSRPVTCGVNIFFNYLSSIGLGVYSDQKSNRTPKKEKPVGSEFFNNMAGLLGANFMKWGATLRGSDLKTRDAFARLDIAGYNYGIRRYERDLKKYPNRLILGTETFCADAFHFRELAKAHPRLIGDFVWSGIDYLGETGIGAWEYRDYAPEFSGFGWLTAGSGRLDITGKALGEALYTRVALEQHAGPLIAVRPVNYTGQKHSPSAWKMSNAIESWSWNGCEGRRAQVEVYARAHRVELHLNGRRVASARLRDDCIARLECNWEPGILEAIAYDSSGRETGRHELRSAGEETELRVEPEQATVTRGGLSFIRVRYTDAQGTGKPQERGTLQVKVTGGTLLGLGSGAPYNRVGYAGELTDTYYGEALAVVQAADPGAKEIAVEVEDGTLRSRALISVMEAQDPIVMDSM</sequence>
<keyword evidence="10" id="KW-1185">Reference proteome</keyword>
<feature type="domain" description="Glycoside hydrolase family 2 catalytic" evidence="5">
    <location>
        <begin position="257"/>
        <end position="427"/>
    </location>
</feature>
<feature type="domain" description="Beta-mannosidase-like galactose-binding" evidence="8">
    <location>
        <begin position="50"/>
        <end position="129"/>
    </location>
</feature>
<evidence type="ECO:0000259" key="8">
    <source>
        <dbReference type="Pfam" id="PF22666"/>
    </source>
</evidence>
<feature type="domain" description="Glycoside hydrolase family 2" evidence="7">
    <location>
        <begin position="696"/>
        <end position="791"/>
    </location>
</feature>
<dbReference type="Pfam" id="PF22666">
    <property type="entry name" value="Glyco_hydro_2_N2"/>
    <property type="match status" value="1"/>
</dbReference>
<dbReference type="InterPro" id="IPR054593">
    <property type="entry name" value="Beta-mannosidase-like_N2"/>
</dbReference>
<comment type="similarity">
    <text evidence="1">Belongs to the glycosyl hydrolase 2 family.</text>
</comment>
<dbReference type="PANTHER" id="PTHR42732:SF1">
    <property type="entry name" value="BETA-MANNOSIDASE"/>
    <property type="match status" value="1"/>
</dbReference>
<dbReference type="InterPro" id="IPR006103">
    <property type="entry name" value="Glyco_hydro_2_cat"/>
</dbReference>
<evidence type="ECO:0000313" key="9">
    <source>
        <dbReference type="EMBL" id="TFD83529.1"/>
    </source>
</evidence>
<dbReference type="InterPro" id="IPR006101">
    <property type="entry name" value="Glyco_hydro_2"/>
</dbReference>
<reference evidence="9 10" key="1">
    <citation type="submission" date="2019-03" db="EMBL/GenBank/DDBJ databases">
        <title>Genomics of glacier-inhabiting Cryobacterium strains.</title>
        <authorList>
            <person name="Liu Q."/>
            <person name="Xin Y.-H."/>
        </authorList>
    </citation>
    <scope>NUCLEOTIDE SEQUENCE [LARGE SCALE GENOMIC DNA]</scope>
    <source>
        <strain evidence="9 10">Sr59</strain>
    </source>
</reference>
<protein>
    <submittedName>
        <fullName evidence="9">Glycoside hydrolase family 2 protein</fullName>
    </submittedName>
</protein>
<dbReference type="InterPro" id="IPR013783">
    <property type="entry name" value="Ig-like_fold"/>
</dbReference>
<name>A0A4R9BI09_9MICO</name>
<keyword evidence="3" id="KW-0326">Glycosidase</keyword>
<dbReference type="PRINTS" id="PR00132">
    <property type="entry name" value="GLHYDRLASE2"/>
</dbReference>
<evidence type="ECO:0000259" key="6">
    <source>
        <dbReference type="Pfam" id="PF16355"/>
    </source>
</evidence>
<dbReference type="Pfam" id="PF16355">
    <property type="entry name" value="DUF4982"/>
    <property type="match status" value="1"/>
</dbReference>
<dbReference type="InterPro" id="IPR036156">
    <property type="entry name" value="Beta-gal/glucu_dom_sf"/>
</dbReference>
<dbReference type="RefSeq" id="WP_134642788.1">
    <property type="nucleotide sequence ID" value="NZ_SOHM01000049.1"/>
</dbReference>
<dbReference type="Gene3D" id="3.20.20.80">
    <property type="entry name" value="Glycosidases"/>
    <property type="match status" value="1"/>
</dbReference>
<dbReference type="Pfam" id="PF00703">
    <property type="entry name" value="Glyco_hydro_2"/>
    <property type="match status" value="1"/>
</dbReference>
<dbReference type="InterPro" id="IPR040605">
    <property type="entry name" value="Glyco_hydro2_dom5"/>
</dbReference>
<dbReference type="EMBL" id="SOHM01000049">
    <property type="protein sequence ID" value="TFD83529.1"/>
    <property type="molecule type" value="Genomic_DNA"/>
</dbReference>
<feature type="domain" description="Glycoside hydrolase family 2 immunoglobulin-like beta-sandwich" evidence="4">
    <location>
        <begin position="201"/>
        <end position="251"/>
    </location>
</feature>
<dbReference type="InterPro" id="IPR017853">
    <property type="entry name" value="GH"/>
</dbReference>
<evidence type="ECO:0000313" key="10">
    <source>
        <dbReference type="Proteomes" id="UP000298468"/>
    </source>
</evidence>
<dbReference type="InterPro" id="IPR006102">
    <property type="entry name" value="Ig-like_GH2"/>
</dbReference>
<evidence type="ECO:0000256" key="2">
    <source>
        <dbReference type="ARBA" id="ARBA00022801"/>
    </source>
</evidence>
<dbReference type="InterPro" id="IPR051913">
    <property type="entry name" value="GH2_Domain-Containing"/>
</dbReference>
<dbReference type="SUPFAM" id="SSF49785">
    <property type="entry name" value="Galactose-binding domain-like"/>
    <property type="match status" value="1"/>
</dbReference>
<organism evidence="9 10">
    <name type="scientific">Cryobacterium lactosi</name>
    <dbReference type="NCBI Taxonomy" id="1259202"/>
    <lineage>
        <taxon>Bacteria</taxon>
        <taxon>Bacillati</taxon>
        <taxon>Actinomycetota</taxon>
        <taxon>Actinomycetes</taxon>
        <taxon>Micrococcales</taxon>
        <taxon>Microbacteriaceae</taxon>
        <taxon>Cryobacterium</taxon>
    </lineage>
</organism>
<dbReference type="PANTHER" id="PTHR42732">
    <property type="entry name" value="BETA-GALACTOSIDASE"/>
    <property type="match status" value="1"/>
</dbReference>
<dbReference type="Gene3D" id="2.60.40.10">
    <property type="entry name" value="Immunoglobulins"/>
    <property type="match status" value="3"/>
</dbReference>
<evidence type="ECO:0000259" key="4">
    <source>
        <dbReference type="Pfam" id="PF00703"/>
    </source>
</evidence>